<dbReference type="PANTHER" id="PTHR47466:SF1">
    <property type="entry name" value="METALLOPROTEASE MEP1 (AFU_ORTHOLOGUE AFUA_1G07730)-RELATED"/>
    <property type="match status" value="1"/>
</dbReference>
<evidence type="ECO:0000259" key="10">
    <source>
        <dbReference type="Pfam" id="PF05572"/>
    </source>
</evidence>
<evidence type="ECO:0000256" key="9">
    <source>
        <dbReference type="SAM" id="SignalP"/>
    </source>
</evidence>
<dbReference type="SUPFAM" id="SSF55486">
    <property type="entry name" value="Metalloproteases ('zincins'), catalytic domain"/>
    <property type="match status" value="1"/>
</dbReference>
<dbReference type="InterPro" id="IPR024079">
    <property type="entry name" value="MetalloPept_cat_dom_sf"/>
</dbReference>
<organism evidence="11 12">
    <name type="scientific">Ramularia collo-cygni</name>
    <dbReference type="NCBI Taxonomy" id="112498"/>
    <lineage>
        <taxon>Eukaryota</taxon>
        <taxon>Fungi</taxon>
        <taxon>Dikarya</taxon>
        <taxon>Ascomycota</taxon>
        <taxon>Pezizomycotina</taxon>
        <taxon>Dothideomycetes</taxon>
        <taxon>Dothideomycetidae</taxon>
        <taxon>Mycosphaerellales</taxon>
        <taxon>Mycosphaerellaceae</taxon>
        <taxon>Ramularia</taxon>
    </lineage>
</organism>
<keyword evidence="6" id="KW-0862">Zinc</keyword>
<evidence type="ECO:0000313" key="11">
    <source>
        <dbReference type="EMBL" id="CZT25776.1"/>
    </source>
</evidence>
<reference evidence="11 12" key="1">
    <citation type="submission" date="2016-03" db="EMBL/GenBank/DDBJ databases">
        <authorList>
            <person name="Ploux O."/>
        </authorList>
    </citation>
    <scope>NUCLEOTIDE SEQUENCE [LARGE SCALE GENOMIC DNA]</scope>
    <source>
        <strain evidence="11 12">URUG2</strain>
    </source>
</reference>
<dbReference type="Proteomes" id="UP000225277">
    <property type="component" value="Unassembled WGS sequence"/>
</dbReference>
<dbReference type="GO" id="GO:0008237">
    <property type="term" value="F:metallopeptidase activity"/>
    <property type="evidence" value="ECO:0007669"/>
    <property type="project" value="UniProtKB-KW"/>
</dbReference>
<evidence type="ECO:0000256" key="1">
    <source>
        <dbReference type="ARBA" id="ARBA00008721"/>
    </source>
</evidence>
<evidence type="ECO:0000256" key="5">
    <source>
        <dbReference type="ARBA" id="ARBA00022801"/>
    </source>
</evidence>
<feature type="signal peptide" evidence="9">
    <location>
        <begin position="1"/>
        <end position="18"/>
    </location>
</feature>
<evidence type="ECO:0000256" key="3">
    <source>
        <dbReference type="ARBA" id="ARBA00022723"/>
    </source>
</evidence>
<dbReference type="PANTHER" id="PTHR47466">
    <property type="match status" value="1"/>
</dbReference>
<evidence type="ECO:0000256" key="8">
    <source>
        <dbReference type="ARBA" id="ARBA00023157"/>
    </source>
</evidence>
<dbReference type="Gene3D" id="3.40.390.10">
    <property type="entry name" value="Collagenase (Catalytic Domain)"/>
    <property type="match status" value="1"/>
</dbReference>
<keyword evidence="2 11" id="KW-0645">Protease</keyword>
<keyword evidence="5" id="KW-0378">Hydrolase</keyword>
<dbReference type="AlphaFoldDB" id="A0A2D3VLP5"/>
<protein>
    <submittedName>
        <fullName evidence="11">Related to Extracellular metalloprotease 1</fullName>
    </submittedName>
</protein>
<dbReference type="EMBL" id="FJUY01000030">
    <property type="protein sequence ID" value="CZT25776.1"/>
    <property type="molecule type" value="Genomic_DNA"/>
</dbReference>
<gene>
    <name evidence="11" type="ORF">RCC_11445</name>
</gene>
<keyword evidence="7 11" id="KW-0482">Metalloprotease</keyword>
<feature type="domain" description="Peptidase M43 pregnancy-associated plasma-A" evidence="10">
    <location>
        <begin position="178"/>
        <end position="263"/>
    </location>
</feature>
<proteinExistence type="inferred from homology"/>
<dbReference type="STRING" id="112498.A0A2D3VLP5"/>
<keyword evidence="4 9" id="KW-0732">Signal</keyword>
<name>A0A2D3VLP5_9PEZI</name>
<dbReference type="CDD" id="cd04275">
    <property type="entry name" value="ZnMc_pappalysin_like"/>
    <property type="match status" value="1"/>
</dbReference>
<evidence type="ECO:0000256" key="2">
    <source>
        <dbReference type="ARBA" id="ARBA00022670"/>
    </source>
</evidence>
<keyword evidence="3" id="KW-0479">Metal-binding</keyword>
<evidence type="ECO:0000256" key="4">
    <source>
        <dbReference type="ARBA" id="ARBA00022729"/>
    </source>
</evidence>
<keyword evidence="8" id="KW-1015">Disulfide bond</keyword>
<dbReference type="InterPro" id="IPR008754">
    <property type="entry name" value="Peptidase_M43"/>
</dbReference>
<dbReference type="GO" id="GO:0046872">
    <property type="term" value="F:metal ion binding"/>
    <property type="evidence" value="ECO:0007669"/>
    <property type="project" value="UniProtKB-KW"/>
</dbReference>
<dbReference type="GeneID" id="35606463"/>
<dbReference type="OrthoDB" id="536211at2759"/>
<keyword evidence="12" id="KW-1185">Reference proteome</keyword>
<evidence type="ECO:0000256" key="7">
    <source>
        <dbReference type="ARBA" id="ARBA00023049"/>
    </source>
</evidence>
<dbReference type="RefSeq" id="XP_023632434.1">
    <property type="nucleotide sequence ID" value="XM_023776666.1"/>
</dbReference>
<evidence type="ECO:0000256" key="6">
    <source>
        <dbReference type="ARBA" id="ARBA00022833"/>
    </source>
</evidence>
<accession>A0A2D3VLP5</accession>
<dbReference type="GO" id="GO:0006508">
    <property type="term" value="P:proteolysis"/>
    <property type="evidence" value="ECO:0007669"/>
    <property type="project" value="UniProtKB-KW"/>
</dbReference>
<sequence length="275" mass="29229">MKFSQIFLAAASASFAIADYVRCGTPQPNSTHVAEMDAIVDSSDARAMAAAAVSVGVYVHVVTTSAKQGRYSQSMINEQISVMNEAYSSMGVSYSLLATDFTVNNAWATAGQDSTTERAMKQALKRGSYGQLDLYFLSDLGGGLLGFCYFPVASPSSTDRILDGCINLADSLPGGSATNYDEGMTAVHEVGHWFGLYHVFQGSSCSGNGDGVADTPIQRVATNGCPASQDSCPNSAGADSIHNYMDYSYDSCMYEFTSGQNSRATSLYQQYRAGK</sequence>
<comment type="similarity">
    <text evidence="1">Belongs to the peptidase M43B family.</text>
</comment>
<feature type="chain" id="PRO_5013884748" evidence="9">
    <location>
        <begin position="19"/>
        <end position="275"/>
    </location>
</feature>
<dbReference type="Pfam" id="PF05572">
    <property type="entry name" value="Peptidase_M43"/>
    <property type="match status" value="1"/>
</dbReference>
<evidence type="ECO:0000313" key="12">
    <source>
        <dbReference type="Proteomes" id="UP000225277"/>
    </source>
</evidence>